<evidence type="ECO:0000313" key="1">
    <source>
        <dbReference type="EMBL" id="CAL5219808.1"/>
    </source>
</evidence>
<dbReference type="SUPFAM" id="SSF101478">
    <property type="entry name" value="ADP-ribosylglycohydrolase"/>
    <property type="match status" value="1"/>
</dbReference>
<proteinExistence type="predicted"/>
<keyword evidence="2" id="KW-1185">Reference proteome</keyword>
<reference evidence="1 2" key="1">
    <citation type="submission" date="2024-06" db="EMBL/GenBank/DDBJ databases">
        <authorList>
            <person name="Kraege A."/>
            <person name="Thomma B."/>
        </authorList>
    </citation>
    <scope>NUCLEOTIDE SEQUENCE [LARGE SCALE GENOMIC DNA]</scope>
</reference>
<comment type="caution">
    <text evidence="1">The sequence shown here is derived from an EMBL/GenBank/DDBJ whole genome shotgun (WGS) entry which is preliminary data.</text>
</comment>
<dbReference type="EMBL" id="CAXHTA020000002">
    <property type="protein sequence ID" value="CAL5219808.1"/>
    <property type="molecule type" value="Genomic_DNA"/>
</dbReference>
<dbReference type="InterPro" id="IPR005502">
    <property type="entry name" value="Ribosyl_crysJ1"/>
</dbReference>
<sequence>MAGQAEPTRKSRLSRASTVYPDSAETLPRSSEGFYVKSSSAVCGIVACVAIALAVPHLYPHPSSHDDTLEFIPGNTNVTTEASACTAQRRDNATIEAALEAAVSGAFLADAASLGFQGLYDAERMMRLLSKDNDTVYPPEFHKALNLEYKAKKGSFSAYAYEALPLMHTLLGKNTIEAETFSADTVAFLDGYKGHISPVMQDFLASSKQGLSGDDAASSRGNANSLVKVPLIVARYGGDPALMGKVATAVQLHQSDADALLAAHLFAAILERLTVFGGSLQEAVAWVSTEETGLSGRAREWIEDVTSRGDLSAVDGAREIGIGPEAEQVLKSGLQVALKAEDYVSGVRQSIMAGGDTTSRAHVVGALLGALHGDEALPGAWQKKAKKYMEVKQMAHIVIVQRKTFVPFHINRDPAQQPEASK</sequence>
<name>A0ABP1FNW2_9CHLO</name>
<dbReference type="Pfam" id="PF03747">
    <property type="entry name" value="ADP_ribosyl_GH"/>
    <property type="match status" value="1"/>
</dbReference>
<dbReference type="PANTHER" id="PTHR16222:SF17">
    <property type="entry name" value="SELENOPROTEIN J"/>
    <property type="match status" value="1"/>
</dbReference>
<protein>
    <submittedName>
        <fullName evidence="1">G1716 protein</fullName>
    </submittedName>
</protein>
<evidence type="ECO:0000313" key="2">
    <source>
        <dbReference type="Proteomes" id="UP001497392"/>
    </source>
</evidence>
<organism evidence="1 2">
    <name type="scientific">Coccomyxa viridis</name>
    <dbReference type="NCBI Taxonomy" id="1274662"/>
    <lineage>
        <taxon>Eukaryota</taxon>
        <taxon>Viridiplantae</taxon>
        <taxon>Chlorophyta</taxon>
        <taxon>core chlorophytes</taxon>
        <taxon>Trebouxiophyceae</taxon>
        <taxon>Trebouxiophyceae incertae sedis</taxon>
        <taxon>Coccomyxaceae</taxon>
        <taxon>Coccomyxa</taxon>
    </lineage>
</organism>
<dbReference type="PANTHER" id="PTHR16222">
    <property type="entry name" value="ADP-RIBOSYLGLYCOHYDROLASE"/>
    <property type="match status" value="1"/>
</dbReference>
<dbReference type="Proteomes" id="UP001497392">
    <property type="component" value="Unassembled WGS sequence"/>
</dbReference>
<gene>
    <name evidence="1" type="primary">g1716</name>
    <name evidence="1" type="ORF">VP750_LOCUS1467</name>
</gene>
<dbReference type="InterPro" id="IPR050792">
    <property type="entry name" value="ADP-ribosylglycohydrolase"/>
</dbReference>
<dbReference type="InterPro" id="IPR036705">
    <property type="entry name" value="Ribosyl_crysJ1_sf"/>
</dbReference>
<accession>A0ABP1FNW2</accession>
<dbReference type="Gene3D" id="1.10.4080.10">
    <property type="entry name" value="ADP-ribosylation/Crystallin J1"/>
    <property type="match status" value="1"/>
</dbReference>